<dbReference type="Gene3D" id="3.40.1360.10">
    <property type="match status" value="1"/>
</dbReference>
<dbReference type="GO" id="GO:0003677">
    <property type="term" value="F:DNA binding"/>
    <property type="evidence" value="ECO:0007669"/>
    <property type="project" value="UniProtKB-KW"/>
</dbReference>
<dbReference type="Pfam" id="PF01807">
    <property type="entry name" value="Zn_ribbon_DnaG"/>
    <property type="match status" value="1"/>
</dbReference>
<dbReference type="InterPro" id="IPR016136">
    <property type="entry name" value="DNA_helicase_N/primase_C"/>
</dbReference>
<dbReference type="NCBIfam" id="TIGR01391">
    <property type="entry name" value="dnaG"/>
    <property type="match status" value="1"/>
</dbReference>
<keyword evidence="8 12" id="KW-0862">Zinc</keyword>
<dbReference type="GO" id="GO:1990077">
    <property type="term" value="C:primosome complex"/>
    <property type="evidence" value="ECO:0007669"/>
    <property type="project" value="UniProtKB-KW"/>
</dbReference>
<comment type="subunit">
    <text evidence="12">Monomer. Interacts with DnaB.</text>
</comment>
<keyword evidence="5 12" id="KW-0235">DNA replication</keyword>
<dbReference type="Gene3D" id="1.10.860.10">
    <property type="entry name" value="DNAb Helicase, Chain A"/>
    <property type="match status" value="1"/>
</dbReference>
<dbReference type="EMBL" id="NXLV01000002">
    <property type="protein sequence ID" value="RDU71755.1"/>
    <property type="molecule type" value="Genomic_DNA"/>
</dbReference>
<evidence type="ECO:0000256" key="12">
    <source>
        <dbReference type="HAMAP-Rule" id="MF_00974"/>
    </source>
</evidence>
<dbReference type="EC" id="2.7.7.101" evidence="12"/>
<dbReference type="GO" id="GO:0006269">
    <property type="term" value="P:DNA replication, synthesis of primer"/>
    <property type="evidence" value="ECO:0007669"/>
    <property type="project" value="UniProtKB-UniRule"/>
</dbReference>
<dbReference type="InterPro" id="IPR036977">
    <property type="entry name" value="DNA_primase_Znf_CHC2"/>
</dbReference>
<dbReference type="GO" id="GO:0000428">
    <property type="term" value="C:DNA-directed RNA polymerase complex"/>
    <property type="evidence" value="ECO:0007669"/>
    <property type="project" value="UniProtKB-KW"/>
</dbReference>
<gene>
    <name evidence="12" type="primary">dnaG</name>
    <name evidence="16" type="ORF">CQA58_01570</name>
</gene>
<evidence type="ECO:0000256" key="10">
    <source>
        <dbReference type="ARBA" id="ARBA00023125"/>
    </source>
</evidence>
<dbReference type="InterPro" id="IPR006171">
    <property type="entry name" value="TOPRIM_dom"/>
</dbReference>
<keyword evidence="4 12" id="KW-0548">Nucleotidyltransferase</keyword>
<dbReference type="GO" id="GO:0008270">
    <property type="term" value="F:zinc ion binding"/>
    <property type="evidence" value="ECO:0007669"/>
    <property type="project" value="UniProtKB-UniRule"/>
</dbReference>
<dbReference type="AlphaFoldDB" id="A0A3D8J3M9"/>
<evidence type="ECO:0000259" key="15">
    <source>
        <dbReference type="PROSITE" id="PS50880"/>
    </source>
</evidence>
<comment type="catalytic activity">
    <reaction evidence="12">
        <text>ssDNA + n NTP = ssDNA/pppN(pN)n-1 hybrid + (n-1) diphosphate.</text>
        <dbReference type="EC" id="2.7.7.101"/>
    </reaction>
</comment>
<keyword evidence="6 12" id="KW-0479">Metal-binding</keyword>
<name>A0A3D8J3M9_9HELI</name>
<organism evidence="16 17">
    <name type="scientific">Helicobacter brantae</name>
    <dbReference type="NCBI Taxonomy" id="375927"/>
    <lineage>
        <taxon>Bacteria</taxon>
        <taxon>Pseudomonadati</taxon>
        <taxon>Campylobacterota</taxon>
        <taxon>Epsilonproteobacteria</taxon>
        <taxon>Campylobacterales</taxon>
        <taxon>Helicobacteraceae</taxon>
        <taxon>Helicobacter</taxon>
    </lineage>
</organism>
<dbReference type="SMART" id="SM00493">
    <property type="entry name" value="TOPRIM"/>
    <property type="match status" value="1"/>
</dbReference>
<dbReference type="SMART" id="SM00400">
    <property type="entry name" value="ZnF_CHCC"/>
    <property type="match status" value="1"/>
</dbReference>
<dbReference type="PANTHER" id="PTHR30313:SF2">
    <property type="entry name" value="DNA PRIMASE"/>
    <property type="match status" value="1"/>
</dbReference>
<dbReference type="PANTHER" id="PTHR30313">
    <property type="entry name" value="DNA PRIMASE"/>
    <property type="match status" value="1"/>
</dbReference>
<evidence type="ECO:0000256" key="3">
    <source>
        <dbReference type="ARBA" id="ARBA00022679"/>
    </source>
</evidence>
<comment type="caution">
    <text evidence="16">The sequence shown here is derived from an EMBL/GenBank/DDBJ whole genome shotgun (WGS) entry which is preliminary data.</text>
</comment>
<evidence type="ECO:0000256" key="11">
    <source>
        <dbReference type="ARBA" id="ARBA00023163"/>
    </source>
</evidence>
<keyword evidence="10 12" id="KW-0238">DNA-binding</keyword>
<dbReference type="SUPFAM" id="SSF57783">
    <property type="entry name" value="Zinc beta-ribbon"/>
    <property type="match status" value="1"/>
</dbReference>
<dbReference type="SUPFAM" id="SSF56731">
    <property type="entry name" value="DNA primase core"/>
    <property type="match status" value="1"/>
</dbReference>
<evidence type="ECO:0000256" key="7">
    <source>
        <dbReference type="ARBA" id="ARBA00022771"/>
    </source>
</evidence>
<dbReference type="InterPro" id="IPR031988">
    <property type="entry name" value="DnaG_HBD"/>
</dbReference>
<dbReference type="InterPro" id="IPR002694">
    <property type="entry name" value="Znf_CHC2"/>
</dbReference>
<keyword evidence="11 12" id="KW-0804">Transcription</keyword>
<evidence type="ECO:0000256" key="4">
    <source>
        <dbReference type="ARBA" id="ARBA00022695"/>
    </source>
</evidence>
<dbReference type="Gene3D" id="3.90.980.10">
    <property type="entry name" value="DNA primase, catalytic core, N-terminal domain"/>
    <property type="match status" value="1"/>
</dbReference>
<evidence type="ECO:0000256" key="13">
    <source>
        <dbReference type="PIRNR" id="PIRNR002811"/>
    </source>
</evidence>
<accession>A0A3D8J3M9</accession>
<keyword evidence="9" id="KW-0460">Magnesium</keyword>
<evidence type="ECO:0000256" key="9">
    <source>
        <dbReference type="ARBA" id="ARBA00022842"/>
    </source>
</evidence>
<dbReference type="GO" id="GO:0003899">
    <property type="term" value="F:DNA-directed RNA polymerase activity"/>
    <property type="evidence" value="ECO:0007669"/>
    <property type="project" value="UniProtKB-UniRule"/>
</dbReference>
<keyword evidence="17" id="KW-1185">Reference proteome</keyword>
<evidence type="ECO:0000313" key="16">
    <source>
        <dbReference type="EMBL" id="RDU71755.1"/>
    </source>
</evidence>
<dbReference type="GO" id="GO:0005737">
    <property type="term" value="C:cytoplasm"/>
    <property type="evidence" value="ECO:0007669"/>
    <property type="project" value="TreeGrafter"/>
</dbReference>
<comment type="similarity">
    <text evidence="12 13">Belongs to the DnaG primase family.</text>
</comment>
<dbReference type="RefSeq" id="WP_115568965.1">
    <property type="nucleotide sequence ID" value="NZ_NXLV01000002.1"/>
</dbReference>
<dbReference type="Gene3D" id="3.90.580.10">
    <property type="entry name" value="Zinc finger, CHC2-type domain"/>
    <property type="match status" value="1"/>
</dbReference>
<dbReference type="HAMAP" id="MF_00974">
    <property type="entry name" value="DNA_primase_DnaG"/>
    <property type="match status" value="1"/>
</dbReference>
<dbReference type="InterPro" id="IPR034151">
    <property type="entry name" value="TOPRIM_DnaG_bac"/>
</dbReference>
<comment type="function">
    <text evidence="12 13">RNA polymerase that catalyzes the synthesis of short RNA molecules used as primers for DNA polymerase during DNA replication.</text>
</comment>
<keyword evidence="2 12" id="KW-0639">Primosome</keyword>
<sequence length="543" mass="61520">MISNESLEQLKQNIDIVEILGSYIQLKKAGVNYSACCPFHQEKTASFMVSPSKGIYHCYGCGVGGDAIKFVMEYEKLTFVESIEKIASIMNFELVYTQEKTQKQDSKFLDKIASFYHQKLLSSPQVLDYAYKRGITQESIERFYLGFCGAGFESVRFADEMGARSEAIELGVLGRDNERVYARFFDRLMFPIYSPNSSVVGFGGRIMEGDNVAKYINSPQTKVFNKSKLLYAYHLAKESIFRQKQIIITEGYIDVIMLHQAGIKNAVATLGTALTSDHLPLLNRGEPKIIVSYDGDKAGINAAFKASKLLALEGKDGGVVIFEGGLDPADMIVGGRVEEVRALFASPIPFVKFVLEQMVLNYDLHNPLQKEKALKESLEFLHSLSALLQEEYRLFLAKLLKVPPTLIRVKSQKKSTSPTLSIQEVYDVAEVALIASMYENESFLDLGVEYLEKSSFKECFREYELLLSGEREDSLLQGLLMRESARVMSEEEFRKQIKIKAIQDLEEKIKLLIGKEGVEYETKIRQIQEMREKINKIKKEIHL</sequence>
<feature type="domain" description="Toprim" evidence="15">
    <location>
        <begin position="244"/>
        <end position="327"/>
    </location>
</feature>
<dbReference type="InterPro" id="IPR037068">
    <property type="entry name" value="DNA_primase_core_N_sf"/>
</dbReference>
<evidence type="ECO:0000256" key="8">
    <source>
        <dbReference type="ARBA" id="ARBA00022833"/>
    </source>
</evidence>
<reference evidence="16 17" key="1">
    <citation type="submission" date="2018-04" db="EMBL/GenBank/DDBJ databases">
        <title>Novel Campyloabacter and Helicobacter Species and Strains.</title>
        <authorList>
            <person name="Mannion A.J."/>
            <person name="Shen Z."/>
            <person name="Fox J.G."/>
        </authorList>
    </citation>
    <scope>NUCLEOTIDE SEQUENCE [LARGE SCALE GENOMIC DNA]</scope>
    <source>
        <strain evidence="16 17">MIT 04-9366</strain>
    </source>
</reference>
<dbReference type="InterPro" id="IPR050219">
    <property type="entry name" value="DnaG_primase"/>
</dbReference>
<proteinExistence type="inferred from homology"/>
<dbReference type="PROSITE" id="PS50880">
    <property type="entry name" value="TOPRIM"/>
    <property type="match status" value="1"/>
</dbReference>
<dbReference type="InterPro" id="IPR013264">
    <property type="entry name" value="DNAG_N"/>
</dbReference>
<dbReference type="Pfam" id="PF13662">
    <property type="entry name" value="Toprim_4"/>
    <property type="match status" value="1"/>
</dbReference>
<dbReference type="PIRSF" id="PIRSF002811">
    <property type="entry name" value="DnaG"/>
    <property type="match status" value="1"/>
</dbReference>
<evidence type="ECO:0000256" key="1">
    <source>
        <dbReference type="ARBA" id="ARBA00022478"/>
    </source>
</evidence>
<dbReference type="OrthoDB" id="9803773at2"/>
<evidence type="ECO:0000313" key="17">
    <source>
        <dbReference type="Proteomes" id="UP000257045"/>
    </source>
</evidence>
<dbReference type="InterPro" id="IPR030846">
    <property type="entry name" value="DnaG_bac"/>
</dbReference>
<evidence type="ECO:0000256" key="2">
    <source>
        <dbReference type="ARBA" id="ARBA00022515"/>
    </source>
</evidence>
<dbReference type="Pfam" id="PF08275">
    <property type="entry name" value="DNAG_N"/>
    <property type="match status" value="1"/>
</dbReference>
<keyword evidence="3 12" id="KW-0808">Transferase</keyword>
<feature type="zinc finger region" description="CHC2-type" evidence="12 14">
    <location>
        <begin position="37"/>
        <end position="61"/>
    </location>
</feature>
<comment type="domain">
    <text evidence="12">Contains an N-terminal zinc-binding domain, a central core domain that contains the primase activity, and a C-terminal DnaB-binding domain.</text>
</comment>
<dbReference type="CDD" id="cd03364">
    <property type="entry name" value="TOPRIM_DnaG_primases"/>
    <property type="match status" value="1"/>
</dbReference>
<protein>
    <recommendedName>
        <fullName evidence="12 13">DNA primase</fullName>
        <ecNumber evidence="12">2.7.7.101</ecNumber>
    </recommendedName>
</protein>
<evidence type="ECO:0000256" key="6">
    <source>
        <dbReference type="ARBA" id="ARBA00022723"/>
    </source>
</evidence>
<dbReference type="FunFam" id="3.90.580.10:FF:000001">
    <property type="entry name" value="DNA primase"/>
    <property type="match status" value="1"/>
</dbReference>
<dbReference type="InterPro" id="IPR006295">
    <property type="entry name" value="DNA_primase_DnaG"/>
</dbReference>
<evidence type="ECO:0000256" key="5">
    <source>
        <dbReference type="ARBA" id="ARBA00022705"/>
    </source>
</evidence>
<comment type="cofactor">
    <cofactor evidence="12 13 14">
        <name>Zn(2+)</name>
        <dbReference type="ChEBI" id="CHEBI:29105"/>
    </cofactor>
    <text evidence="12 13 14">Binds 1 zinc ion per monomer.</text>
</comment>
<keyword evidence="7 12" id="KW-0863">Zinc-finger</keyword>
<dbReference type="Proteomes" id="UP000257045">
    <property type="component" value="Unassembled WGS sequence"/>
</dbReference>
<keyword evidence="1 12" id="KW-0240">DNA-directed RNA polymerase</keyword>
<evidence type="ECO:0000256" key="14">
    <source>
        <dbReference type="PIRSR" id="PIRSR002811-1"/>
    </source>
</evidence>
<dbReference type="Pfam" id="PF16730">
    <property type="entry name" value="DnaGprimase_HBD"/>
    <property type="match status" value="1"/>
</dbReference>